<organism evidence="1 2">
    <name type="scientific">Sulfidibacter corallicola</name>
    <dbReference type="NCBI Taxonomy" id="2818388"/>
    <lineage>
        <taxon>Bacteria</taxon>
        <taxon>Pseudomonadati</taxon>
        <taxon>Acidobacteriota</taxon>
        <taxon>Holophagae</taxon>
        <taxon>Acanthopleuribacterales</taxon>
        <taxon>Acanthopleuribacteraceae</taxon>
        <taxon>Sulfidibacter</taxon>
    </lineage>
</organism>
<accession>A0A8A4TLQ6</accession>
<dbReference type="EMBL" id="CP071793">
    <property type="protein sequence ID" value="QTD50490.1"/>
    <property type="molecule type" value="Genomic_DNA"/>
</dbReference>
<dbReference type="AlphaFoldDB" id="A0A8A4TLQ6"/>
<protein>
    <submittedName>
        <fullName evidence="1">Uncharacterized protein</fullName>
    </submittedName>
</protein>
<dbReference type="RefSeq" id="WP_237380235.1">
    <property type="nucleotide sequence ID" value="NZ_CP071793.1"/>
</dbReference>
<name>A0A8A4TLQ6_SULCO</name>
<evidence type="ECO:0000313" key="2">
    <source>
        <dbReference type="Proteomes" id="UP000663929"/>
    </source>
</evidence>
<keyword evidence="2" id="KW-1185">Reference proteome</keyword>
<evidence type="ECO:0000313" key="1">
    <source>
        <dbReference type="EMBL" id="QTD50490.1"/>
    </source>
</evidence>
<dbReference type="Proteomes" id="UP000663929">
    <property type="component" value="Chromosome"/>
</dbReference>
<gene>
    <name evidence="1" type="ORF">J3U87_33315</name>
</gene>
<sequence length="273" mass="30016">MNILTARAMISTGILLLTCLPLSGELGADVVLKRERLAALKQELSPKLKHWSFGTSDIGIWISSRSIQKVLDRLAAKPEENRTAHFQMTSCDCPILESRDLGIRRVDVKRLKMSLVLGRPESTIQTDGWRLKLPFQLKGKMHLKAKTILGKPSVGVDFGTNSAPTAFLEPAEGDGDHFAFHVTTRGDQTIPVTASAGLGQLGQLTLDLPVTLPRGTYQKVHIPKVLHEQGRLAFKIGDANIEKKYTVQTRFDPVAFQPSGLLFTADVKVAWAD</sequence>
<reference evidence="1" key="1">
    <citation type="submission" date="2021-03" db="EMBL/GenBank/DDBJ databases">
        <title>Acanthopleuribacteraceae sp. M133.</title>
        <authorList>
            <person name="Wang G."/>
        </authorList>
    </citation>
    <scope>NUCLEOTIDE SEQUENCE</scope>
    <source>
        <strain evidence="1">M133</strain>
    </source>
</reference>
<dbReference type="KEGG" id="scor:J3U87_33315"/>
<proteinExistence type="predicted"/>